<dbReference type="SMART" id="SM01403">
    <property type="entry name" value="Ribosomal_S10"/>
    <property type="match status" value="1"/>
</dbReference>
<proteinExistence type="inferred from homology"/>
<evidence type="ECO:0000256" key="3">
    <source>
        <dbReference type="ARBA" id="ARBA00023274"/>
    </source>
</evidence>
<dbReference type="Proteomes" id="UP000217199">
    <property type="component" value="Unassembled WGS sequence"/>
</dbReference>
<keyword evidence="2" id="KW-0689">Ribosomal protein</keyword>
<dbReference type="PRINTS" id="PR00971">
    <property type="entry name" value="RIBOSOMALS10"/>
</dbReference>
<keyword evidence="6" id="KW-1185">Reference proteome</keyword>
<accession>A0A286U5X9</accession>
<dbReference type="PANTHER" id="PTHR11700">
    <property type="entry name" value="30S RIBOSOMAL PROTEIN S10 FAMILY MEMBER"/>
    <property type="match status" value="1"/>
</dbReference>
<comment type="similarity">
    <text evidence="1">Belongs to the universal ribosomal protein uS10 family.</text>
</comment>
<dbReference type="GO" id="GO:0005840">
    <property type="term" value="C:ribosome"/>
    <property type="evidence" value="ECO:0007669"/>
    <property type="project" value="UniProtKB-KW"/>
</dbReference>
<evidence type="ECO:0000259" key="4">
    <source>
        <dbReference type="SMART" id="SM01403"/>
    </source>
</evidence>
<evidence type="ECO:0000256" key="1">
    <source>
        <dbReference type="ARBA" id="ARBA00007102"/>
    </source>
</evidence>
<feature type="domain" description="Small ribosomal subunit protein uS10" evidence="4">
    <location>
        <begin position="92"/>
        <end position="189"/>
    </location>
</feature>
<sequence>MLRRQLNSSFAQARHALRTAFSNGLATEATDATLPKANEASSSVPKPVKSVYKGLSEEEKKLEREKALRVEHGRSVLAPFQHPRTHGIPVAMLHVRGHDHRSLDLFLHFASHAASSLAIPVSGIARLPTQRSLWTVPKGPFVHKKNQENFERKVHKRALKAWDANDAVVERWIRYLQMYPQPGIGVRIVRWHRAPIGIGRKTAAKVSKERMEELHAENVTDAQKVQELARRIVEQEMGKNEKEVIAQGAEKDIQKKDKVINFILCKCNQFKQRYLPPRTSKPLFYFCVLSSELLINP</sequence>
<dbReference type="InParanoid" id="A0A286U5X9"/>
<evidence type="ECO:0000256" key="2">
    <source>
        <dbReference type="ARBA" id="ARBA00022980"/>
    </source>
</evidence>
<dbReference type="InterPro" id="IPR027486">
    <property type="entry name" value="Ribosomal_uS10_dom"/>
</dbReference>
<dbReference type="Gene3D" id="3.30.70.600">
    <property type="entry name" value="Ribosomal protein S10 domain"/>
    <property type="match status" value="1"/>
</dbReference>
<dbReference type="AlphaFoldDB" id="A0A286U5X9"/>
<dbReference type="HAMAP" id="MF_00508">
    <property type="entry name" value="Ribosomal_uS10"/>
    <property type="match status" value="1"/>
</dbReference>
<dbReference type="GO" id="GO:1990904">
    <property type="term" value="C:ribonucleoprotein complex"/>
    <property type="evidence" value="ECO:0007669"/>
    <property type="project" value="UniProtKB-KW"/>
</dbReference>
<dbReference type="SUPFAM" id="SSF54999">
    <property type="entry name" value="Ribosomal protein S10"/>
    <property type="match status" value="1"/>
</dbReference>
<protein>
    <submittedName>
        <fullName evidence="5">Ribosomal S10</fullName>
    </submittedName>
</protein>
<dbReference type="GO" id="GO:0006412">
    <property type="term" value="P:translation"/>
    <property type="evidence" value="ECO:0007669"/>
    <property type="project" value="InterPro"/>
</dbReference>
<organism evidence="5 6">
    <name type="scientific">Pyrrhoderma noxium</name>
    <dbReference type="NCBI Taxonomy" id="2282107"/>
    <lineage>
        <taxon>Eukaryota</taxon>
        <taxon>Fungi</taxon>
        <taxon>Dikarya</taxon>
        <taxon>Basidiomycota</taxon>
        <taxon>Agaricomycotina</taxon>
        <taxon>Agaricomycetes</taxon>
        <taxon>Hymenochaetales</taxon>
        <taxon>Hymenochaetaceae</taxon>
        <taxon>Pyrrhoderma</taxon>
    </lineage>
</organism>
<dbReference type="EMBL" id="NBII01000011">
    <property type="protein sequence ID" value="PAV14954.1"/>
    <property type="molecule type" value="Genomic_DNA"/>
</dbReference>
<dbReference type="InterPro" id="IPR001848">
    <property type="entry name" value="Ribosomal_uS10"/>
</dbReference>
<dbReference type="STRING" id="2282107.A0A286U5X9"/>
<dbReference type="GO" id="GO:0003735">
    <property type="term" value="F:structural constituent of ribosome"/>
    <property type="evidence" value="ECO:0007669"/>
    <property type="project" value="InterPro"/>
</dbReference>
<dbReference type="OrthoDB" id="366214at2759"/>
<dbReference type="Pfam" id="PF00338">
    <property type="entry name" value="Ribosomal_S10"/>
    <property type="match status" value="1"/>
</dbReference>
<evidence type="ECO:0000313" key="5">
    <source>
        <dbReference type="EMBL" id="PAV14954.1"/>
    </source>
</evidence>
<evidence type="ECO:0000313" key="6">
    <source>
        <dbReference type="Proteomes" id="UP000217199"/>
    </source>
</evidence>
<comment type="caution">
    <text evidence="5">The sequence shown here is derived from an EMBL/GenBank/DDBJ whole genome shotgun (WGS) entry which is preliminary data.</text>
</comment>
<keyword evidence="3" id="KW-0687">Ribonucleoprotein</keyword>
<dbReference type="FunCoup" id="A0A286U5X9">
    <property type="interactions" value="118"/>
</dbReference>
<dbReference type="InterPro" id="IPR036838">
    <property type="entry name" value="Ribosomal_uS10_dom_sf"/>
</dbReference>
<name>A0A286U5X9_9AGAM</name>
<gene>
    <name evidence="5" type="ORF">PNOK_0950700</name>
</gene>
<reference evidence="5 6" key="1">
    <citation type="journal article" date="2017" name="Mol. Ecol.">
        <title>Comparative and population genomic landscape of Phellinus noxius: A hypervariable fungus causing root rot in trees.</title>
        <authorList>
            <person name="Chung C.L."/>
            <person name="Lee T.J."/>
            <person name="Akiba M."/>
            <person name="Lee H.H."/>
            <person name="Kuo T.H."/>
            <person name="Liu D."/>
            <person name="Ke H.M."/>
            <person name="Yokoi T."/>
            <person name="Roa M.B."/>
            <person name="Lu M.J."/>
            <person name="Chang Y.Y."/>
            <person name="Ann P.J."/>
            <person name="Tsai J.N."/>
            <person name="Chen C.Y."/>
            <person name="Tzean S.S."/>
            <person name="Ota Y."/>
            <person name="Hattori T."/>
            <person name="Sahashi N."/>
            <person name="Liou R.F."/>
            <person name="Kikuchi T."/>
            <person name="Tsai I.J."/>
        </authorList>
    </citation>
    <scope>NUCLEOTIDE SEQUENCE [LARGE SCALE GENOMIC DNA]</scope>
    <source>
        <strain evidence="5 6">FFPRI411160</strain>
    </source>
</reference>